<dbReference type="AlphaFoldDB" id="A0A9P8RET7"/>
<keyword evidence="1" id="KW-0175">Coiled coil</keyword>
<feature type="compositionally biased region" description="Polar residues" evidence="2">
    <location>
        <begin position="129"/>
        <end position="139"/>
    </location>
</feature>
<dbReference type="GeneID" id="70130011"/>
<accession>A0A9P8RET7</accession>
<evidence type="ECO:0000313" key="4">
    <source>
        <dbReference type="Proteomes" id="UP000758603"/>
    </source>
</evidence>
<feature type="coiled-coil region" evidence="1">
    <location>
        <begin position="254"/>
        <end position="281"/>
    </location>
</feature>
<sequence length="391" mass="44957">MAYYDTEMPSGHMLANFDDRDAIVATNTIKFLWGVWPWEVMTSEEVAPHTWTISQLSHLRKVARLTTLEHGRDLLRAQVKYKMLYPKGYDTVLDTCRQDPMTPRNPRTAESTRRQPLPKAPSPSKDPQRSQPQQPTTIDLTLKEESSPKGTEAVAPLRHFAVPVRWQHSLEPPLKKRLLSREPKIEGTTTIGPAAPLLLSPLASLKSEVLTKPLYVLSRCELWVRGMALFDRKESAKDRAVSTEVSLRRAATNLQMARKVLQKTSNKAEHYERTYRDLEIQKEQALFLETEHRRITTRMRTIQQQNGIVNGDTVELPGLRDATLDSSKLGRRAELVGRRRAIAERLFRELSRTEELMLESMDRLRASHSQAQDDKQRKVLDYSKWHKAYCG</sequence>
<comment type="caution">
    <text evidence="3">The sequence shown here is derived from an EMBL/GenBank/DDBJ whole genome shotgun (WGS) entry which is preliminary data.</text>
</comment>
<name>A0A9P8RET7_9PEZI</name>
<dbReference type="RefSeq" id="XP_045951048.1">
    <property type="nucleotide sequence ID" value="XM_046101119.1"/>
</dbReference>
<protein>
    <submittedName>
        <fullName evidence="3">Uncharacterized protein</fullName>
    </submittedName>
</protein>
<dbReference type="OrthoDB" id="4720609at2759"/>
<feature type="region of interest" description="Disordered" evidence="2">
    <location>
        <begin position="94"/>
        <end position="153"/>
    </location>
</feature>
<reference evidence="3" key="1">
    <citation type="journal article" date="2021" name="Nat. Commun.">
        <title>Genetic determinants of endophytism in the Arabidopsis root mycobiome.</title>
        <authorList>
            <person name="Mesny F."/>
            <person name="Miyauchi S."/>
            <person name="Thiergart T."/>
            <person name="Pickel B."/>
            <person name="Atanasova L."/>
            <person name="Karlsson M."/>
            <person name="Huettel B."/>
            <person name="Barry K.W."/>
            <person name="Haridas S."/>
            <person name="Chen C."/>
            <person name="Bauer D."/>
            <person name="Andreopoulos W."/>
            <person name="Pangilinan J."/>
            <person name="LaButti K."/>
            <person name="Riley R."/>
            <person name="Lipzen A."/>
            <person name="Clum A."/>
            <person name="Drula E."/>
            <person name="Henrissat B."/>
            <person name="Kohler A."/>
            <person name="Grigoriev I.V."/>
            <person name="Martin F.M."/>
            <person name="Hacquard S."/>
        </authorList>
    </citation>
    <scope>NUCLEOTIDE SEQUENCE</scope>
    <source>
        <strain evidence="3">MPI-SDFR-AT-0073</strain>
    </source>
</reference>
<evidence type="ECO:0000256" key="1">
    <source>
        <dbReference type="SAM" id="Coils"/>
    </source>
</evidence>
<dbReference type="EMBL" id="JAGPXC010000014">
    <property type="protein sequence ID" value="KAH6639974.1"/>
    <property type="molecule type" value="Genomic_DNA"/>
</dbReference>
<gene>
    <name evidence="3" type="ORF">BKA67DRAFT_542504</name>
</gene>
<evidence type="ECO:0000256" key="2">
    <source>
        <dbReference type="SAM" id="MobiDB-lite"/>
    </source>
</evidence>
<keyword evidence="4" id="KW-1185">Reference proteome</keyword>
<proteinExistence type="predicted"/>
<dbReference type="Proteomes" id="UP000758603">
    <property type="component" value="Unassembled WGS sequence"/>
</dbReference>
<evidence type="ECO:0000313" key="3">
    <source>
        <dbReference type="EMBL" id="KAH6639974.1"/>
    </source>
</evidence>
<organism evidence="3 4">
    <name type="scientific">Truncatella angustata</name>
    <dbReference type="NCBI Taxonomy" id="152316"/>
    <lineage>
        <taxon>Eukaryota</taxon>
        <taxon>Fungi</taxon>
        <taxon>Dikarya</taxon>
        <taxon>Ascomycota</taxon>
        <taxon>Pezizomycotina</taxon>
        <taxon>Sordariomycetes</taxon>
        <taxon>Xylariomycetidae</taxon>
        <taxon>Amphisphaeriales</taxon>
        <taxon>Sporocadaceae</taxon>
        <taxon>Truncatella</taxon>
    </lineage>
</organism>